<dbReference type="EMBL" id="CP065425">
    <property type="protein sequence ID" value="QQZ08143.1"/>
    <property type="molecule type" value="Genomic_DNA"/>
</dbReference>
<feature type="transmembrane region" description="Helical" evidence="7">
    <location>
        <begin position="54"/>
        <end position="74"/>
    </location>
</feature>
<protein>
    <submittedName>
        <fullName evidence="9">Anti-sigma factor domain-containing protein</fullName>
    </submittedName>
</protein>
<evidence type="ECO:0000256" key="6">
    <source>
        <dbReference type="SAM" id="MobiDB-lite"/>
    </source>
</evidence>
<dbReference type="Proteomes" id="UP000595691">
    <property type="component" value="Chromosome"/>
</dbReference>
<evidence type="ECO:0000256" key="5">
    <source>
        <dbReference type="ARBA" id="ARBA00023136"/>
    </source>
</evidence>
<evidence type="ECO:0000259" key="8">
    <source>
        <dbReference type="PROSITE" id="PS51849"/>
    </source>
</evidence>
<evidence type="ECO:0000256" key="3">
    <source>
        <dbReference type="ARBA" id="ARBA00022692"/>
    </source>
</evidence>
<comment type="subcellular location">
    <subcellularLocation>
        <location evidence="1">Cell membrane</location>
        <topology evidence="1">Single-pass membrane protein</topology>
    </subcellularLocation>
</comment>
<evidence type="ECO:0000256" key="7">
    <source>
        <dbReference type="SAM" id="Phobius"/>
    </source>
</evidence>
<keyword evidence="2" id="KW-1003">Cell membrane</keyword>
<feature type="compositionally biased region" description="Basic residues" evidence="6">
    <location>
        <begin position="316"/>
        <end position="328"/>
    </location>
</feature>
<proteinExistence type="predicted"/>
<dbReference type="PROSITE" id="PS51849">
    <property type="entry name" value="RSGI_N"/>
    <property type="match status" value="1"/>
</dbReference>
<feature type="domain" description="RsgI N-terminal anti-sigma" evidence="8">
    <location>
        <begin position="2"/>
        <end position="50"/>
    </location>
</feature>
<name>A0ABX7DYF5_9BACI</name>
<evidence type="ECO:0000256" key="4">
    <source>
        <dbReference type="ARBA" id="ARBA00022989"/>
    </source>
</evidence>
<evidence type="ECO:0000256" key="2">
    <source>
        <dbReference type="ARBA" id="ARBA00022475"/>
    </source>
</evidence>
<reference evidence="9 10" key="1">
    <citation type="submission" date="2020-11" db="EMBL/GenBank/DDBJ databases">
        <title>Taxonomic evaluation of the Bacillus sporothermodurans group of bacteria based on whole genome sequences.</title>
        <authorList>
            <person name="Fiedler G."/>
            <person name="Herbstmann A.-D."/>
            <person name="Doll E."/>
            <person name="Wenning M."/>
            <person name="Brinks E."/>
            <person name="Kabisch J."/>
            <person name="Breitenwieser F."/>
            <person name="Lappann M."/>
            <person name="Boehnlein C."/>
            <person name="Franz C."/>
        </authorList>
    </citation>
    <scope>NUCLEOTIDE SEQUENCE [LARGE SCALE GENOMIC DNA]</scope>
    <source>
        <strain evidence="9 10">JCM 19841</strain>
    </source>
</reference>
<feature type="compositionally biased region" description="Basic residues" evidence="6">
    <location>
        <begin position="339"/>
        <end position="369"/>
    </location>
</feature>
<feature type="region of interest" description="Disordered" evidence="6">
    <location>
        <begin position="316"/>
        <end position="369"/>
    </location>
</feature>
<dbReference type="RefSeq" id="WP_202776964.1">
    <property type="nucleotide sequence ID" value="NZ_CP065425.1"/>
</dbReference>
<dbReference type="Pfam" id="PF12791">
    <property type="entry name" value="RsgI_N"/>
    <property type="match status" value="1"/>
</dbReference>
<sequence>MKKGVILEIKNKHLVMLTPEGEFIKGKKTENTYDIGEEIFFETYERKPAKRVKYTLWSCASGLVAVFIIGLVFLNPFEKNKAYAYVTMDMNPSIEFVLDKDFHVIRTNAYNEIGEKVLTSTKFDKDQSFATVAKTIMNTCIAMGYIKQQQNIIIASIINKENQPKDDLLDRKIKEVQTAAKKIEAKIEVVKGSIKERKTARKQGISPGKFIAEKKRKNESTIDQNPTNKETEIKKIENEIQITPNKDRNKEKLPVKKISVSEIHKQEKGKLSKRNNKVIKHHNHHHKIKNQETANNRKNGIRSNVKSNDVYRKYEKHHNNHQNKHRRDKYNMNPATSKKIQKHRGKHKDKVKRRNFPHNMHGKYHKNKE</sequence>
<accession>A0ABX7DYF5</accession>
<keyword evidence="3 7" id="KW-0812">Transmembrane</keyword>
<keyword evidence="4 7" id="KW-1133">Transmembrane helix</keyword>
<dbReference type="Pfam" id="PF23750">
    <property type="entry name" value="RsgI_M"/>
    <property type="match status" value="1"/>
</dbReference>
<keyword evidence="5 7" id="KW-0472">Membrane</keyword>
<organism evidence="9 10">
    <name type="scientific">Heyndrickxia vini</name>
    <dbReference type="NCBI Taxonomy" id="1476025"/>
    <lineage>
        <taxon>Bacteria</taxon>
        <taxon>Bacillati</taxon>
        <taxon>Bacillota</taxon>
        <taxon>Bacilli</taxon>
        <taxon>Bacillales</taxon>
        <taxon>Bacillaceae</taxon>
        <taxon>Heyndrickxia</taxon>
    </lineage>
</organism>
<evidence type="ECO:0000313" key="9">
    <source>
        <dbReference type="EMBL" id="QQZ08143.1"/>
    </source>
</evidence>
<keyword evidence="10" id="KW-1185">Reference proteome</keyword>
<gene>
    <name evidence="9" type="ORF">I5776_13775</name>
</gene>
<dbReference type="InterPro" id="IPR055431">
    <property type="entry name" value="RsgI_M"/>
</dbReference>
<dbReference type="InterPro" id="IPR024449">
    <property type="entry name" value="Anti-sigma_RsgI_N"/>
</dbReference>
<evidence type="ECO:0000313" key="10">
    <source>
        <dbReference type="Proteomes" id="UP000595691"/>
    </source>
</evidence>
<evidence type="ECO:0000256" key="1">
    <source>
        <dbReference type="ARBA" id="ARBA00004162"/>
    </source>
</evidence>